<keyword evidence="1" id="KW-0677">Repeat</keyword>
<feature type="compositionally biased region" description="Low complexity" evidence="3">
    <location>
        <begin position="670"/>
        <end position="681"/>
    </location>
</feature>
<evidence type="ECO:0000256" key="3">
    <source>
        <dbReference type="SAM" id="MobiDB-lite"/>
    </source>
</evidence>
<dbReference type="OrthoDB" id="185373at2759"/>
<name>A0A168T040_ABSGL</name>
<dbReference type="InParanoid" id="A0A168T040"/>
<evidence type="ECO:0000313" key="5">
    <source>
        <dbReference type="Proteomes" id="UP000078561"/>
    </source>
</evidence>
<protein>
    <recommendedName>
        <fullName evidence="6">Pentacotripeptide-repeat region of PRORP domain-containing protein</fullName>
    </recommendedName>
</protein>
<evidence type="ECO:0000256" key="2">
    <source>
        <dbReference type="PROSITE-ProRule" id="PRU00708"/>
    </source>
</evidence>
<keyword evidence="5" id="KW-1185">Reference proteome</keyword>
<dbReference type="PANTHER" id="PTHR47933:SF11">
    <property type="entry name" value="PENTATRICOPEPTIDE REPEAT-CONTAINING PROTEIN 2"/>
    <property type="match status" value="1"/>
</dbReference>
<dbReference type="InterPro" id="IPR051240">
    <property type="entry name" value="Mito_RNA-Proc/Resp"/>
</dbReference>
<dbReference type="AlphaFoldDB" id="A0A168T040"/>
<gene>
    <name evidence="4" type="primary">ABSGL_14914.1 scaffold 15133</name>
</gene>
<dbReference type="PANTHER" id="PTHR47933">
    <property type="entry name" value="PENTATRICOPEPTIDE REPEAT-CONTAINING PROTEIN 1, MITOCHONDRIAL"/>
    <property type="match status" value="1"/>
</dbReference>
<evidence type="ECO:0008006" key="6">
    <source>
        <dbReference type="Google" id="ProtNLM"/>
    </source>
</evidence>
<feature type="region of interest" description="Disordered" evidence="3">
    <location>
        <begin position="1"/>
        <end position="25"/>
    </location>
</feature>
<dbReference type="STRING" id="4829.A0A168T040"/>
<feature type="repeat" description="PPR" evidence="2">
    <location>
        <begin position="474"/>
        <end position="504"/>
    </location>
</feature>
<sequence length="800" mass="89620">MQHSSTICRRMPSSSTTTPAPGRLYSSTSAPLLLHRRRPSSYSLLPLSHNTISLQYPASLRIRSLQPHGRLMSVNKPTATSTLDHHKFNYDNNNNLAPIERLSPPLSRPDALIQSSMGSNLSAPSTIQDTAISSNLTVKSCVETGRLDYALTLLLQPESAKNGITDFSSKDRRLLFAALSDLSPSELAALISPWIQRQRDQDQDYLYNKRLGQLLKSLGSTLPMDLVTHLLCSFPLDNSVQTAMFGRFVKNYMATASDDQGTAHMDALLKYLDPMSADNISSPMDIKVRLYNMALNGCLKRGNRDHVNKILDHMDSSGCLLDAASFNMLIRSRLDDGDIEAATALYGQMTATGNSCSAPTVATYNTFINYACQHQLWSDMTLWLDRLLLKDEQQPNPVTLRILMAALTDHVDQRVVVDAFDRVVKMVPVKSLELERTVNTSIVHLLRHKHTDKALDILNQLFGQPPSIETYGLSVYTYNLLIHALAQKGQLEAAERVLKSMRDQQPLHDGDATTTQAIPLPDIVSYTTLIHGYVRSAHNQDIDIGRILALYKELMDRGLETNAVLQAVVLYGMVKSGFQDIKECAALFESMISDNGNDGGTLDFSDTVHHGRSYEPQWHFYNDIGNTHSNLGSKQRKMDPKMSQMTLYNMMMDGYFIHQTYERNRRHRASSPLSSLSSSSPHDGTTTSNKRQRHIPPESLALLNRAIENKLPLTTATLNIWVRGLALFNYDLVAAESMVEWMTMTHGVALNERTILYLVQSSLAQDRRDKARKWIKLYEDSGRVIQGTGLLYFKDLVIKS</sequence>
<reference evidence="4" key="1">
    <citation type="submission" date="2016-04" db="EMBL/GenBank/DDBJ databases">
        <authorList>
            <person name="Evans L.H."/>
            <person name="Alamgir A."/>
            <person name="Owens N."/>
            <person name="Weber N.D."/>
            <person name="Virtaneva K."/>
            <person name="Barbian K."/>
            <person name="Babar A."/>
            <person name="Rosenke K."/>
        </authorList>
    </citation>
    <scope>NUCLEOTIDE SEQUENCE [LARGE SCALE GENOMIC DNA]</scope>
    <source>
        <strain evidence="4">CBS 101.48</strain>
    </source>
</reference>
<dbReference type="NCBIfam" id="TIGR00756">
    <property type="entry name" value="PPR"/>
    <property type="match status" value="2"/>
</dbReference>
<dbReference type="GO" id="GO:0003729">
    <property type="term" value="F:mRNA binding"/>
    <property type="evidence" value="ECO:0007669"/>
    <property type="project" value="TreeGrafter"/>
</dbReference>
<evidence type="ECO:0000256" key="1">
    <source>
        <dbReference type="ARBA" id="ARBA00022737"/>
    </source>
</evidence>
<dbReference type="EMBL" id="LT554999">
    <property type="protein sequence ID" value="SAM09240.1"/>
    <property type="molecule type" value="Genomic_DNA"/>
</dbReference>
<feature type="compositionally biased region" description="Polar residues" evidence="3">
    <location>
        <begin position="1"/>
        <end position="19"/>
    </location>
</feature>
<dbReference type="InterPro" id="IPR011990">
    <property type="entry name" value="TPR-like_helical_dom_sf"/>
</dbReference>
<accession>A0A168T040</accession>
<dbReference type="InterPro" id="IPR002885">
    <property type="entry name" value="PPR_rpt"/>
</dbReference>
<feature type="region of interest" description="Disordered" evidence="3">
    <location>
        <begin position="667"/>
        <end position="695"/>
    </location>
</feature>
<dbReference type="OMA" id="WYLAKSA"/>
<proteinExistence type="predicted"/>
<dbReference type="Proteomes" id="UP000078561">
    <property type="component" value="Unassembled WGS sequence"/>
</dbReference>
<evidence type="ECO:0000313" key="4">
    <source>
        <dbReference type="EMBL" id="SAM09240.1"/>
    </source>
</evidence>
<dbReference type="PROSITE" id="PS51375">
    <property type="entry name" value="PPR"/>
    <property type="match status" value="1"/>
</dbReference>
<organism evidence="4">
    <name type="scientific">Absidia glauca</name>
    <name type="common">Pin mould</name>
    <dbReference type="NCBI Taxonomy" id="4829"/>
    <lineage>
        <taxon>Eukaryota</taxon>
        <taxon>Fungi</taxon>
        <taxon>Fungi incertae sedis</taxon>
        <taxon>Mucoromycota</taxon>
        <taxon>Mucoromycotina</taxon>
        <taxon>Mucoromycetes</taxon>
        <taxon>Mucorales</taxon>
        <taxon>Cunninghamellaceae</taxon>
        <taxon>Absidia</taxon>
    </lineage>
</organism>
<dbReference type="Pfam" id="PF01535">
    <property type="entry name" value="PPR"/>
    <property type="match status" value="2"/>
</dbReference>
<dbReference type="Gene3D" id="1.25.40.10">
    <property type="entry name" value="Tetratricopeptide repeat domain"/>
    <property type="match status" value="2"/>
</dbReference>